<keyword evidence="10 13" id="KW-0472">Membrane</keyword>
<keyword evidence="4" id="KW-1003">Cell membrane</keyword>
<dbReference type="FunFam" id="3.80.10.10:FF:001164">
    <property type="entry name" value="GH01279p"/>
    <property type="match status" value="1"/>
</dbReference>
<keyword evidence="6 13" id="KW-0812">Transmembrane</keyword>
<dbReference type="SMART" id="SM00364">
    <property type="entry name" value="LRR_BAC"/>
    <property type="match status" value="7"/>
</dbReference>
<dbReference type="OrthoDB" id="2015831at2759"/>
<dbReference type="PROSITE" id="PS50104">
    <property type="entry name" value="TIR"/>
    <property type="match status" value="1"/>
</dbReference>
<dbReference type="FunFam" id="3.80.10.10:FF:001438">
    <property type="entry name" value="Uncharacterized protein"/>
    <property type="match status" value="1"/>
</dbReference>
<dbReference type="GO" id="GO:0007165">
    <property type="term" value="P:signal transduction"/>
    <property type="evidence" value="ECO:0007669"/>
    <property type="project" value="InterPro"/>
</dbReference>
<dbReference type="Pfam" id="PF13855">
    <property type="entry name" value="LRR_8"/>
    <property type="match status" value="6"/>
</dbReference>
<keyword evidence="16" id="KW-1185">Reference proteome</keyword>
<evidence type="ECO:0000313" key="15">
    <source>
        <dbReference type="EMBL" id="GBM80255.1"/>
    </source>
</evidence>
<evidence type="ECO:0000256" key="5">
    <source>
        <dbReference type="ARBA" id="ARBA00022614"/>
    </source>
</evidence>
<dbReference type="EMBL" id="BGPR01002869">
    <property type="protein sequence ID" value="GBM80255.1"/>
    <property type="molecule type" value="Genomic_DNA"/>
</dbReference>
<dbReference type="PANTHER" id="PTHR24365:SF541">
    <property type="entry name" value="PROTEIN TOLL-RELATED"/>
    <property type="match status" value="1"/>
</dbReference>
<dbReference type="SMART" id="SM00255">
    <property type="entry name" value="TIR"/>
    <property type="match status" value="1"/>
</dbReference>
<evidence type="ECO:0000256" key="1">
    <source>
        <dbReference type="ARBA" id="ARBA00004236"/>
    </source>
</evidence>
<dbReference type="SMART" id="SM00082">
    <property type="entry name" value="LRRCT"/>
    <property type="match status" value="2"/>
</dbReference>
<keyword evidence="8" id="KW-0677">Repeat</keyword>
<dbReference type="PRINTS" id="PR00019">
    <property type="entry name" value="LEURICHRPT"/>
</dbReference>
<evidence type="ECO:0000256" key="3">
    <source>
        <dbReference type="ARBA" id="ARBA00009634"/>
    </source>
</evidence>
<gene>
    <name evidence="15" type="primary">Toll-6_3</name>
    <name evidence="15" type="ORF">AVEN_134238_1</name>
</gene>
<dbReference type="InterPro" id="IPR003591">
    <property type="entry name" value="Leu-rich_rpt_typical-subtyp"/>
</dbReference>
<dbReference type="PROSITE" id="PS51450">
    <property type="entry name" value="LRR"/>
    <property type="match status" value="11"/>
</dbReference>
<evidence type="ECO:0000256" key="2">
    <source>
        <dbReference type="ARBA" id="ARBA00004479"/>
    </source>
</evidence>
<dbReference type="Gene3D" id="3.80.10.10">
    <property type="entry name" value="Ribonuclease Inhibitor"/>
    <property type="match status" value="7"/>
</dbReference>
<dbReference type="SMART" id="SM00365">
    <property type="entry name" value="LRR_SD22"/>
    <property type="match status" value="13"/>
</dbReference>
<evidence type="ECO:0000259" key="14">
    <source>
        <dbReference type="PROSITE" id="PS50104"/>
    </source>
</evidence>
<keyword evidence="9 13" id="KW-1133">Transmembrane helix</keyword>
<feature type="transmembrane region" description="Helical" evidence="13">
    <location>
        <begin position="1019"/>
        <end position="1041"/>
    </location>
</feature>
<feature type="domain" description="TIR" evidence="14">
    <location>
        <begin position="1071"/>
        <end position="1206"/>
    </location>
</feature>
<comment type="similarity">
    <text evidence="3">Belongs to the Toll-like receptor family.</text>
</comment>
<accession>A0A4Y2IRE2</accession>
<dbReference type="Gene3D" id="3.40.50.10140">
    <property type="entry name" value="Toll/interleukin-1 receptor homology (TIR) domain"/>
    <property type="match status" value="1"/>
</dbReference>
<dbReference type="FunFam" id="3.40.50.10140:FF:000021">
    <property type="entry name" value="Toll receptor 13"/>
    <property type="match status" value="1"/>
</dbReference>
<keyword evidence="11 15" id="KW-0675">Receptor</keyword>
<keyword evidence="12" id="KW-0325">Glycoprotein</keyword>
<evidence type="ECO:0000256" key="11">
    <source>
        <dbReference type="ARBA" id="ARBA00023170"/>
    </source>
</evidence>
<dbReference type="Pfam" id="PF01582">
    <property type="entry name" value="TIR"/>
    <property type="match status" value="1"/>
</dbReference>
<dbReference type="InterPro" id="IPR032675">
    <property type="entry name" value="LRR_dom_sf"/>
</dbReference>
<proteinExistence type="inferred from homology"/>
<keyword evidence="7" id="KW-0732">Signal</keyword>
<dbReference type="SUPFAM" id="SSF52200">
    <property type="entry name" value="Toll/Interleukin receptor TIR domain"/>
    <property type="match status" value="1"/>
</dbReference>
<dbReference type="Proteomes" id="UP000499080">
    <property type="component" value="Unassembled WGS sequence"/>
</dbReference>
<evidence type="ECO:0000256" key="8">
    <source>
        <dbReference type="ARBA" id="ARBA00022737"/>
    </source>
</evidence>
<evidence type="ECO:0000256" key="10">
    <source>
        <dbReference type="ARBA" id="ARBA00023136"/>
    </source>
</evidence>
<name>A0A4Y2IRE2_ARAVE</name>
<dbReference type="InterPro" id="IPR035897">
    <property type="entry name" value="Toll_tir_struct_dom_sf"/>
</dbReference>
<evidence type="ECO:0000313" key="16">
    <source>
        <dbReference type="Proteomes" id="UP000499080"/>
    </source>
</evidence>
<dbReference type="InterPro" id="IPR001611">
    <property type="entry name" value="Leu-rich_rpt"/>
</dbReference>
<dbReference type="PANTHER" id="PTHR24365">
    <property type="entry name" value="TOLL-LIKE RECEPTOR"/>
    <property type="match status" value="1"/>
</dbReference>
<dbReference type="SMART" id="SM00369">
    <property type="entry name" value="LRR_TYP"/>
    <property type="match status" value="19"/>
</dbReference>
<sequence length="1239" mass="143275">MVNKMITDNSRDKISWDECYSVSVLKFCSNYMMCLISWESFLKRHIIPLGSKLKAIHFVFYLLCIFCNLTNAQVFAKECDFTSSDDEMVMTCRVRTFHSIAEISQPDIDQSTFLTIFCDDQNQEVRVANGTFGKLSNVQSMRIESCNIPLFPDFSFWGLFNLMNLSIHLNKTGSKQLSFREESLAGLQKLQTLELDHNTLIVLPANLFCNLESLRMLNLTHCELDDARSIGLGTLESTRCLPELIVLDLSYNILKSIPDGIFSPLVSLKILYLNNNQLSELYPYAFSGLSRLQSLDLSNNRISHLPEQIFQQSTDILELYLQNNSLSSLTPRAFQGLRQLVGLNLSYNSLENVISSETLADLSRLLVLDLNHNRFQTITETNFHLIRSLQILYLSYNEIHNISDNSFSSLRNLHTLTLQGNRIRYIDVNTFNGLESLNYLSLSNNNIEVIHPKAFSYCKSVQNLKLRSNKLSEFPKSINDLVLLKHLDLTHNRIFNISNATFQGLKNIVSLHMAQNRIGNMTKGCFQDLTSLKTLDFSYNRIQSLGHSLFDDVPELRVAKFNDNHLTDINGLFMNLRYLHTLNVSRNNITWFDYALVPTELKTLDIHDNEIDGLGNYFELELLMNLRNLDASHNIIRELTPSSLPNSIEVVSFRSNRISVIGPFTFMAKTNLSFVDLRGNAIRHLDINAFRLKSIPPNQPLPEFLLSNNTLICDCSMEWLQRINHLDESRQYPMIVDLGEVVCNVTLPRQNALVEMSLTKPSDFLCRYQSHCFALCHCCEFDACDCEMMCPENCTCYSDQTWNTNMVDCSLRGYSHVPHRVPMDVTDLYLDGNDMSHVGSHSFIGRKNLRVLHLNNSNIHVIRNRTFNGLQNLLVLHLENNHITVIEGHEFTNLTKLQELYLSHNRLKSIKNESFKHLNYLQVIYLDHNHIAEFNVWILGYNKALIKVKLGHNRWNCECSFTERFKRWFRKHKSIVVDEGSIRCTYNNSTTMHLIEFSNSTCSNFSVIPFTSAEFVEEYMSVMIMVPMLFILMLLAALVVWKYRNSMKMWIYNKYGVRLFEKNDYPAESEKLFDAFVSYCKKDEAFVTQMVAPELECGLPPQRLCLRYRDLPASRYMAETISEAVECSFCSIAVVSEQYLKSEWCIFELKASYHESQCNRRHKVIIILLNKVELKELEPDVRACFKAALIIHWGDRRFWEKLRYALPEGRNHRHHMNCSENKLSTTLRRSSLSNSIKLV</sequence>
<evidence type="ECO:0000256" key="4">
    <source>
        <dbReference type="ARBA" id="ARBA00022475"/>
    </source>
</evidence>
<evidence type="ECO:0000256" key="6">
    <source>
        <dbReference type="ARBA" id="ARBA00022692"/>
    </source>
</evidence>
<organism evidence="15 16">
    <name type="scientific">Araneus ventricosus</name>
    <name type="common">Orbweaver spider</name>
    <name type="synonym">Epeira ventricosa</name>
    <dbReference type="NCBI Taxonomy" id="182803"/>
    <lineage>
        <taxon>Eukaryota</taxon>
        <taxon>Metazoa</taxon>
        <taxon>Ecdysozoa</taxon>
        <taxon>Arthropoda</taxon>
        <taxon>Chelicerata</taxon>
        <taxon>Arachnida</taxon>
        <taxon>Araneae</taxon>
        <taxon>Araneomorphae</taxon>
        <taxon>Entelegynae</taxon>
        <taxon>Araneoidea</taxon>
        <taxon>Araneidae</taxon>
        <taxon>Araneus</taxon>
    </lineage>
</organism>
<evidence type="ECO:0000256" key="7">
    <source>
        <dbReference type="ARBA" id="ARBA00022729"/>
    </source>
</evidence>
<comment type="caution">
    <text evidence="15">The sequence shown here is derived from an EMBL/GenBank/DDBJ whole genome shotgun (WGS) entry which is preliminary data.</text>
</comment>
<dbReference type="GO" id="GO:0005886">
    <property type="term" value="C:plasma membrane"/>
    <property type="evidence" value="ECO:0007669"/>
    <property type="project" value="UniProtKB-SubCell"/>
</dbReference>
<evidence type="ECO:0000256" key="12">
    <source>
        <dbReference type="ARBA" id="ARBA00023180"/>
    </source>
</evidence>
<keyword evidence="5" id="KW-0433">Leucine-rich repeat</keyword>
<dbReference type="GO" id="GO:0038023">
    <property type="term" value="F:signaling receptor activity"/>
    <property type="evidence" value="ECO:0007669"/>
    <property type="project" value="TreeGrafter"/>
</dbReference>
<protein>
    <submittedName>
        <fullName evidence="15">Toll-like receptor 6</fullName>
    </submittedName>
</protein>
<dbReference type="InterPro" id="IPR000483">
    <property type="entry name" value="Cys-rich_flank_reg_C"/>
</dbReference>
<dbReference type="SUPFAM" id="SSF52058">
    <property type="entry name" value="L domain-like"/>
    <property type="match status" value="4"/>
</dbReference>
<comment type="subcellular location">
    <subcellularLocation>
        <location evidence="1">Cell membrane</location>
    </subcellularLocation>
    <subcellularLocation>
        <location evidence="2">Membrane</location>
        <topology evidence="2">Single-pass type I membrane protein</topology>
    </subcellularLocation>
</comment>
<evidence type="ECO:0000256" key="13">
    <source>
        <dbReference type="SAM" id="Phobius"/>
    </source>
</evidence>
<dbReference type="InterPro" id="IPR000157">
    <property type="entry name" value="TIR_dom"/>
</dbReference>
<reference evidence="15 16" key="1">
    <citation type="journal article" date="2019" name="Sci. Rep.">
        <title>Orb-weaving spider Araneus ventricosus genome elucidates the spidroin gene catalogue.</title>
        <authorList>
            <person name="Kono N."/>
            <person name="Nakamura H."/>
            <person name="Ohtoshi R."/>
            <person name="Moran D.A.P."/>
            <person name="Shinohara A."/>
            <person name="Yoshida Y."/>
            <person name="Fujiwara M."/>
            <person name="Mori M."/>
            <person name="Tomita M."/>
            <person name="Arakawa K."/>
        </authorList>
    </citation>
    <scope>NUCLEOTIDE SEQUENCE [LARGE SCALE GENOMIC DNA]</scope>
</reference>
<dbReference type="AlphaFoldDB" id="A0A4Y2IRE2"/>
<evidence type="ECO:0000256" key="9">
    <source>
        <dbReference type="ARBA" id="ARBA00022989"/>
    </source>
</evidence>